<accession>A0A371GI65</accession>
<protein>
    <submittedName>
        <fullName evidence="1">Uncharacterized protein</fullName>
    </submittedName>
</protein>
<gene>
    <name evidence="1" type="ORF">CR513_27910</name>
</gene>
<evidence type="ECO:0000313" key="1">
    <source>
        <dbReference type="EMBL" id="RDX90242.1"/>
    </source>
</evidence>
<comment type="caution">
    <text evidence="1">The sequence shown here is derived from an EMBL/GenBank/DDBJ whole genome shotgun (WGS) entry which is preliminary data.</text>
</comment>
<keyword evidence="2" id="KW-1185">Reference proteome</keyword>
<sequence>MAGWQRIHEDVNKKRKNIKGVAKKDKEFTKSLCNSEVFLAKIDGGENPTMAILANTYYFLNYCCERKGGVSDIAPFYYTYGSQLIYSIARARPPAQSKISSGAG</sequence>
<dbReference type="Proteomes" id="UP000257109">
    <property type="component" value="Unassembled WGS sequence"/>
</dbReference>
<proteinExistence type="predicted"/>
<evidence type="ECO:0000313" key="2">
    <source>
        <dbReference type="Proteomes" id="UP000257109"/>
    </source>
</evidence>
<name>A0A371GI65_MUCPR</name>
<organism evidence="1 2">
    <name type="scientific">Mucuna pruriens</name>
    <name type="common">Velvet bean</name>
    <name type="synonym">Dolichos pruriens</name>
    <dbReference type="NCBI Taxonomy" id="157652"/>
    <lineage>
        <taxon>Eukaryota</taxon>
        <taxon>Viridiplantae</taxon>
        <taxon>Streptophyta</taxon>
        <taxon>Embryophyta</taxon>
        <taxon>Tracheophyta</taxon>
        <taxon>Spermatophyta</taxon>
        <taxon>Magnoliopsida</taxon>
        <taxon>eudicotyledons</taxon>
        <taxon>Gunneridae</taxon>
        <taxon>Pentapetalae</taxon>
        <taxon>rosids</taxon>
        <taxon>fabids</taxon>
        <taxon>Fabales</taxon>
        <taxon>Fabaceae</taxon>
        <taxon>Papilionoideae</taxon>
        <taxon>50 kb inversion clade</taxon>
        <taxon>NPAAA clade</taxon>
        <taxon>indigoferoid/millettioid clade</taxon>
        <taxon>Phaseoleae</taxon>
        <taxon>Mucuna</taxon>
    </lineage>
</organism>
<feature type="non-terminal residue" evidence="1">
    <location>
        <position position="1"/>
    </location>
</feature>
<reference evidence="1" key="1">
    <citation type="submission" date="2018-05" db="EMBL/GenBank/DDBJ databases">
        <title>Draft genome of Mucuna pruriens seed.</title>
        <authorList>
            <person name="Nnadi N.E."/>
            <person name="Vos R."/>
            <person name="Hasami M.H."/>
            <person name="Devisetty U.K."/>
            <person name="Aguiy J.C."/>
        </authorList>
    </citation>
    <scope>NUCLEOTIDE SEQUENCE [LARGE SCALE GENOMIC DNA]</scope>
    <source>
        <strain evidence="1">JCA_2017</strain>
    </source>
</reference>
<dbReference type="AlphaFoldDB" id="A0A371GI65"/>
<dbReference type="EMBL" id="QJKJ01005446">
    <property type="protein sequence ID" value="RDX90242.1"/>
    <property type="molecule type" value="Genomic_DNA"/>
</dbReference>